<keyword evidence="2" id="KW-0812">Transmembrane</keyword>
<protein>
    <submittedName>
        <fullName evidence="3">Uncharacterized protein</fullName>
    </submittedName>
</protein>
<keyword evidence="2" id="KW-1133">Transmembrane helix</keyword>
<name>A0A9D1XSX3_9BACT</name>
<feature type="transmembrane region" description="Helical" evidence="2">
    <location>
        <begin position="6"/>
        <end position="23"/>
    </location>
</feature>
<gene>
    <name evidence="3" type="ORF">H9848_09785</name>
</gene>
<evidence type="ECO:0000256" key="2">
    <source>
        <dbReference type="SAM" id="Phobius"/>
    </source>
</evidence>
<evidence type="ECO:0000313" key="3">
    <source>
        <dbReference type="EMBL" id="HIX86880.1"/>
    </source>
</evidence>
<reference evidence="3" key="1">
    <citation type="journal article" date="2021" name="PeerJ">
        <title>Extensive microbial diversity within the chicken gut microbiome revealed by metagenomics and culture.</title>
        <authorList>
            <person name="Gilroy R."/>
            <person name="Ravi A."/>
            <person name="Getino M."/>
            <person name="Pursley I."/>
            <person name="Horton D.L."/>
            <person name="Alikhan N.F."/>
            <person name="Baker D."/>
            <person name="Gharbi K."/>
            <person name="Hall N."/>
            <person name="Watson M."/>
            <person name="Adriaenssens E.M."/>
            <person name="Foster-Nyarko E."/>
            <person name="Jarju S."/>
            <person name="Secka A."/>
            <person name="Antonio M."/>
            <person name="Oren A."/>
            <person name="Chaudhuri R.R."/>
            <person name="La Ragione R."/>
            <person name="Hildebrand F."/>
            <person name="Pallen M.J."/>
        </authorList>
    </citation>
    <scope>NUCLEOTIDE SEQUENCE</scope>
    <source>
        <strain evidence="3">ChiHecec2B26-12326</strain>
    </source>
</reference>
<dbReference type="EMBL" id="DXEN01000073">
    <property type="protein sequence ID" value="HIX86880.1"/>
    <property type="molecule type" value="Genomic_DNA"/>
</dbReference>
<organism evidence="3 4">
    <name type="scientific">Candidatus Parabacteroides intestinigallinarum</name>
    <dbReference type="NCBI Taxonomy" id="2838722"/>
    <lineage>
        <taxon>Bacteria</taxon>
        <taxon>Pseudomonadati</taxon>
        <taxon>Bacteroidota</taxon>
        <taxon>Bacteroidia</taxon>
        <taxon>Bacteroidales</taxon>
        <taxon>Tannerellaceae</taxon>
        <taxon>Parabacteroides</taxon>
    </lineage>
</organism>
<dbReference type="AlphaFoldDB" id="A0A9D1XSX3"/>
<feature type="compositionally biased region" description="Basic and acidic residues" evidence="1">
    <location>
        <begin position="75"/>
        <end position="89"/>
    </location>
</feature>
<evidence type="ECO:0000313" key="4">
    <source>
        <dbReference type="Proteomes" id="UP000823847"/>
    </source>
</evidence>
<feature type="region of interest" description="Disordered" evidence="1">
    <location>
        <begin position="24"/>
        <end position="112"/>
    </location>
</feature>
<dbReference type="Proteomes" id="UP000823847">
    <property type="component" value="Unassembled WGS sequence"/>
</dbReference>
<sequence length="130" mass="14899">MDNIGDWLYIVFLVIAGISGLFSSKEKKKKKGRPEILGQPDKEIVSDEQPQPAGEKGFWEIWEEIKQAPAQPTPKPEEKPRPIQEDKPRKAPPTVPPMKEPERPTPEITLQDTDELRKAVIYAEILNRKY</sequence>
<accession>A0A9D1XSX3</accession>
<comment type="caution">
    <text evidence="3">The sequence shown here is derived from an EMBL/GenBank/DDBJ whole genome shotgun (WGS) entry which is preliminary data.</text>
</comment>
<keyword evidence="2" id="KW-0472">Membrane</keyword>
<evidence type="ECO:0000256" key="1">
    <source>
        <dbReference type="SAM" id="MobiDB-lite"/>
    </source>
</evidence>
<proteinExistence type="predicted"/>
<reference evidence="3" key="2">
    <citation type="submission" date="2021-04" db="EMBL/GenBank/DDBJ databases">
        <authorList>
            <person name="Gilroy R."/>
        </authorList>
    </citation>
    <scope>NUCLEOTIDE SEQUENCE</scope>
    <source>
        <strain evidence="3">ChiHecec2B26-12326</strain>
    </source>
</reference>